<sequence>MAGYELLLHPIRFRIVQEFLAGGELTTDQVHSRLDGVPLSSLYRHISELLKNDILHVVRERAVRGTTEKTYELAPESVKLTAAHLSTMSPDDLLGAFTMFLSGIIADFDRYVHRPEANILADGVGFSQVAFYATAEQFQELTMTLKSSIERLLPQGPGPDRERRTLTTVFLPDPGGDEK</sequence>
<gene>
    <name evidence="1" type="ORF">FB466_2222</name>
</gene>
<protein>
    <submittedName>
        <fullName evidence="1">Helix-turn-helix protein</fullName>
    </submittedName>
</protein>
<dbReference type="RefSeq" id="WP_141918416.1">
    <property type="nucleotide sequence ID" value="NZ_BAAAYS010000004.1"/>
</dbReference>
<keyword evidence="2" id="KW-1185">Reference proteome</keyword>
<organism evidence="1 2">
    <name type="scientific">Klugiella xanthotipulae</name>
    <dbReference type="NCBI Taxonomy" id="244735"/>
    <lineage>
        <taxon>Bacteria</taxon>
        <taxon>Bacillati</taxon>
        <taxon>Actinomycetota</taxon>
        <taxon>Actinomycetes</taxon>
        <taxon>Micrococcales</taxon>
        <taxon>Microbacteriaceae</taxon>
        <taxon>Klugiella</taxon>
    </lineage>
</organism>
<name>A0A543HSG5_9MICO</name>
<accession>A0A543HSG5</accession>
<dbReference type="SUPFAM" id="SSF46785">
    <property type="entry name" value="Winged helix' DNA-binding domain"/>
    <property type="match status" value="1"/>
</dbReference>
<dbReference type="InterPro" id="IPR036388">
    <property type="entry name" value="WH-like_DNA-bd_sf"/>
</dbReference>
<dbReference type="AlphaFoldDB" id="A0A543HSG5"/>
<reference evidence="1 2" key="1">
    <citation type="submission" date="2019-06" db="EMBL/GenBank/DDBJ databases">
        <title>Sequencing the genomes of 1000 actinobacteria strains.</title>
        <authorList>
            <person name="Klenk H.-P."/>
        </authorList>
    </citation>
    <scope>NUCLEOTIDE SEQUENCE [LARGE SCALE GENOMIC DNA]</scope>
    <source>
        <strain evidence="1 2">DSM 18031</strain>
    </source>
</reference>
<proteinExistence type="predicted"/>
<dbReference type="Gene3D" id="6.10.140.2180">
    <property type="match status" value="1"/>
</dbReference>
<dbReference type="Gene3D" id="1.10.10.10">
    <property type="entry name" value="Winged helix-like DNA-binding domain superfamily/Winged helix DNA-binding domain"/>
    <property type="match status" value="1"/>
</dbReference>
<evidence type="ECO:0000313" key="2">
    <source>
        <dbReference type="Proteomes" id="UP000318331"/>
    </source>
</evidence>
<dbReference type="OrthoDB" id="5949858at2"/>
<dbReference type="Pfam" id="PF12840">
    <property type="entry name" value="HTH_20"/>
    <property type="match status" value="1"/>
</dbReference>
<dbReference type="Proteomes" id="UP000318331">
    <property type="component" value="Unassembled WGS sequence"/>
</dbReference>
<dbReference type="EMBL" id="VFPN01000003">
    <property type="protein sequence ID" value="TQM61278.1"/>
    <property type="molecule type" value="Genomic_DNA"/>
</dbReference>
<evidence type="ECO:0000313" key="1">
    <source>
        <dbReference type="EMBL" id="TQM61278.1"/>
    </source>
</evidence>
<comment type="caution">
    <text evidence="1">The sequence shown here is derived from an EMBL/GenBank/DDBJ whole genome shotgun (WGS) entry which is preliminary data.</text>
</comment>
<dbReference type="InterPro" id="IPR036390">
    <property type="entry name" value="WH_DNA-bd_sf"/>
</dbReference>